<sequence>MELYMNNPCVLDNKLEQPWPQKPGGSCLDKCIQPLTTKIGCLRINSCMIRKEIQTPPNMHRTTCKLVLLASGRQYVRACTTSTDRDARESIMQLFIGECASASRSTRLTIGSSGHEPEANRFGSLELVAIRSSSSDGGAQVAIGRNDDGVQAVGQSNEGTPAGTVLNHRTERSGIHPKAEIDKAAEFRQRHAIATGNDRSGSISIKIIMQYPIPHKLKNLESSQVKYMSRCSITASTAIRIDLVYSHCSGCTLYPQSATAQHMSLVPTHETSIPIREVRLYGGRFMLNFMARSLIDRGRYHPNPPSAPVENSCLNFISPLTNHVINIMAMWRSCLHMPHLNYLPKAAAVDARGKEGGSPVAAAATTAAATVAHGGAGAVTRRHGNGGAGTAARRHGNNSAAARERRRGRTRASARRHGNGGSVARERRCSGEGRGEEGRGDDGTARRGAGLGARRRRHDGDRRRDGDGAARGSRATATRRRRRGLEARATARGAGLEGDRTRRRLGAAAAMGRRQATMATACGGSGRKAAMGRASGDRTSTATATAATRRAATARGAAEVYVEGAEHKSVAHVVCHVGGQTWSKDNWTEDDILNQVHGAKRVIFKFTDLSDITRQV</sequence>
<reference evidence="3" key="2">
    <citation type="journal article" date="2008" name="Nucleic Acids Res.">
        <title>The rice annotation project database (RAP-DB): 2008 update.</title>
        <authorList>
            <consortium name="The rice annotation project (RAP)"/>
        </authorList>
    </citation>
    <scope>GENOME REANNOTATION</scope>
    <source>
        <strain evidence="3">cv. Nipponbare</strain>
    </source>
</reference>
<organism evidence="2 3">
    <name type="scientific">Oryza sativa subsp. japonica</name>
    <name type="common">Rice</name>
    <dbReference type="NCBI Taxonomy" id="39947"/>
    <lineage>
        <taxon>Eukaryota</taxon>
        <taxon>Viridiplantae</taxon>
        <taxon>Streptophyta</taxon>
        <taxon>Embryophyta</taxon>
        <taxon>Tracheophyta</taxon>
        <taxon>Spermatophyta</taxon>
        <taxon>Magnoliopsida</taxon>
        <taxon>Liliopsida</taxon>
        <taxon>Poales</taxon>
        <taxon>Poaceae</taxon>
        <taxon>BOP clade</taxon>
        <taxon>Oryzoideae</taxon>
        <taxon>Oryzeae</taxon>
        <taxon>Oryzinae</taxon>
        <taxon>Oryza</taxon>
        <taxon>Oryza sativa</taxon>
    </lineage>
</organism>
<gene>
    <name evidence="2" type="ORF">OSJNBa0093E24.8</name>
</gene>
<protein>
    <submittedName>
        <fullName evidence="2">Uncharacterized protein</fullName>
    </submittedName>
</protein>
<dbReference type="Proteomes" id="UP000000763">
    <property type="component" value="Chromosome 5"/>
</dbReference>
<feature type="region of interest" description="Disordered" evidence="1">
    <location>
        <begin position="377"/>
        <end position="538"/>
    </location>
</feature>
<evidence type="ECO:0000313" key="2">
    <source>
        <dbReference type="EMBL" id="AAT93989.1"/>
    </source>
</evidence>
<feature type="compositionally biased region" description="Basic and acidic residues" evidence="1">
    <location>
        <begin position="458"/>
        <end position="468"/>
    </location>
</feature>
<proteinExistence type="predicted"/>
<reference evidence="3" key="1">
    <citation type="journal article" date="2005" name="Nature">
        <title>The map-based sequence of the rice genome.</title>
        <authorList>
            <consortium name="International rice genome sequencing project (IRGSP)"/>
            <person name="Matsumoto T."/>
            <person name="Wu J."/>
            <person name="Kanamori H."/>
            <person name="Katayose Y."/>
            <person name="Fujisawa M."/>
            <person name="Namiki N."/>
            <person name="Mizuno H."/>
            <person name="Yamamoto K."/>
            <person name="Antonio B.A."/>
            <person name="Baba T."/>
            <person name="Sakata K."/>
            <person name="Nagamura Y."/>
            <person name="Aoki H."/>
            <person name="Arikawa K."/>
            <person name="Arita K."/>
            <person name="Bito T."/>
            <person name="Chiden Y."/>
            <person name="Fujitsuka N."/>
            <person name="Fukunaka R."/>
            <person name="Hamada M."/>
            <person name="Harada C."/>
            <person name="Hayashi A."/>
            <person name="Hijishita S."/>
            <person name="Honda M."/>
            <person name="Hosokawa S."/>
            <person name="Ichikawa Y."/>
            <person name="Idonuma A."/>
            <person name="Iijima M."/>
            <person name="Ikeda M."/>
            <person name="Ikeno M."/>
            <person name="Ito K."/>
            <person name="Ito S."/>
            <person name="Ito T."/>
            <person name="Ito Y."/>
            <person name="Ito Y."/>
            <person name="Iwabuchi A."/>
            <person name="Kamiya K."/>
            <person name="Karasawa W."/>
            <person name="Kurita K."/>
            <person name="Katagiri S."/>
            <person name="Kikuta A."/>
            <person name="Kobayashi H."/>
            <person name="Kobayashi N."/>
            <person name="Machita K."/>
            <person name="Maehara T."/>
            <person name="Masukawa M."/>
            <person name="Mizubayashi T."/>
            <person name="Mukai Y."/>
            <person name="Nagasaki H."/>
            <person name="Nagata Y."/>
            <person name="Naito S."/>
            <person name="Nakashima M."/>
            <person name="Nakama Y."/>
            <person name="Nakamichi Y."/>
            <person name="Nakamura M."/>
            <person name="Meguro A."/>
            <person name="Negishi M."/>
            <person name="Ohta I."/>
            <person name="Ohta T."/>
            <person name="Okamoto M."/>
            <person name="Ono N."/>
            <person name="Saji S."/>
            <person name="Sakaguchi M."/>
            <person name="Sakai K."/>
            <person name="Shibata M."/>
            <person name="Shimokawa T."/>
            <person name="Song J."/>
            <person name="Takazaki Y."/>
            <person name="Terasawa K."/>
            <person name="Tsugane M."/>
            <person name="Tsuji K."/>
            <person name="Ueda S."/>
            <person name="Waki K."/>
            <person name="Yamagata H."/>
            <person name="Yamamoto M."/>
            <person name="Yamamoto S."/>
            <person name="Yamane H."/>
            <person name="Yoshiki S."/>
            <person name="Yoshihara R."/>
            <person name="Yukawa K."/>
            <person name="Zhong H."/>
            <person name="Yano M."/>
            <person name="Yuan Q."/>
            <person name="Ouyang S."/>
            <person name="Liu J."/>
            <person name="Jones K.M."/>
            <person name="Gansberger K."/>
            <person name="Moffat K."/>
            <person name="Hill J."/>
            <person name="Bera J."/>
            <person name="Fadrosh D."/>
            <person name="Jin S."/>
            <person name="Johri S."/>
            <person name="Kim M."/>
            <person name="Overton L."/>
            <person name="Reardon M."/>
            <person name="Tsitrin T."/>
            <person name="Vuong H."/>
            <person name="Weaver B."/>
            <person name="Ciecko A."/>
            <person name="Tallon L."/>
            <person name="Jackson J."/>
            <person name="Pai G."/>
            <person name="Aken S.V."/>
            <person name="Utterback T."/>
            <person name="Reidmuller S."/>
            <person name="Feldblyum T."/>
            <person name="Hsiao J."/>
            <person name="Zismann V."/>
            <person name="Iobst S."/>
            <person name="de Vazeille A.R."/>
            <person name="Buell C.R."/>
            <person name="Ying K."/>
            <person name="Li Y."/>
            <person name="Lu T."/>
            <person name="Huang Y."/>
            <person name="Zhao Q."/>
            <person name="Feng Q."/>
            <person name="Zhang L."/>
            <person name="Zhu J."/>
            <person name="Weng Q."/>
            <person name="Mu J."/>
            <person name="Lu Y."/>
            <person name="Fan D."/>
            <person name="Liu Y."/>
            <person name="Guan J."/>
            <person name="Zhang Y."/>
            <person name="Yu S."/>
            <person name="Liu X."/>
            <person name="Zhang Y."/>
            <person name="Hong G."/>
            <person name="Han B."/>
            <person name="Choisne N."/>
            <person name="Demange N."/>
            <person name="Orjeda G."/>
            <person name="Samain S."/>
            <person name="Cattolico L."/>
            <person name="Pelletier E."/>
            <person name="Couloux A."/>
            <person name="Segurens B."/>
            <person name="Wincker P."/>
            <person name="D'Hont A."/>
            <person name="Scarpelli C."/>
            <person name="Weissenbach J."/>
            <person name="Salanoubat M."/>
            <person name="Quetier F."/>
            <person name="Yu Y."/>
            <person name="Kim H.R."/>
            <person name="Rambo T."/>
            <person name="Currie J."/>
            <person name="Collura K."/>
            <person name="Luo M."/>
            <person name="Yang T."/>
            <person name="Ammiraju J.S.S."/>
            <person name="Engler F."/>
            <person name="Soderlund C."/>
            <person name="Wing R.A."/>
            <person name="Palmer L.E."/>
            <person name="de la Bastide M."/>
            <person name="Spiegel L."/>
            <person name="Nascimento L."/>
            <person name="Zutavern T."/>
            <person name="O'Shaughnessy A."/>
            <person name="Dike S."/>
            <person name="Dedhia N."/>
            <person name="Preston R."/>
            <person name="Balija V."/>
            <person name="McCombie W.R."/>
            <person name="Chow T."/>
            <person name="Chen H."/>
            <person name="Chung M."/>
            <person name="Chen C."/>
            <person name="Shaw J."/>
            <person name="Wu H."/>
            <person name="Hsiao K."/>
            <person name="Chao Y."/>
            <person name="Chu M."/>
            <person name="Cheng C."/>
            <person name="Hour A."/>
            <person name="Lee P."/>
            <person name="Lin S."/>
            <person name="Lin Y."/>
            <person name="Liou J."/>
            <person name="Liu S."/>
            <person name="Hsing Y."/>
            <person name="Raghuvanshi S."/>
            <person name="Mohanty A."/>
            <person name="Bharti A.K."/>
            <person name="Gaur A."/>
            <person name="Gupta V."/>
            <person name="Kumar D."/>
            <person name="Ravi V."/>
            <person name="Vij S."/>
            <person name="Kapur A."/>
            <person name="Khurana P."/>
            <person name="Khurana P."/>
            <person name="Khurana J.P."/>
            <person name="Tyagi A.K."/>
            <person name="Gaikwad K."/>
            <person name="Singh A."/>
            <person name="Dalal V."/>
            <person name="Srivastava S."/>
            <person name="Dixit A."/>
            <person name="Pal A.K."/>
            <person name="Ghazi I.A."/>
            <person name="Yadav M."/>
            <person name="Pandit A."/>
            <person name="Bhargava A."/>
            <person name="Sureshbabu K."/>
            <person name="Batra K."/>
            <person name="Sharma T.R."/>
            <person name="Mohapatra T."/>
            <person name="Singh N.K."/>
            <person name="Messing J."/>
            <person name="Nelson A.B."/>
            <person name="Fuks G."/>
            <person name="Kavchok S."/>
            <person name="Keizer G."/>
            <person name="Linton E."/>
            <person name="Llaca V."/>
            <person name="Song R."/>
            <person name="Tanyolac B."/>
            <person name="Young S."/>
            <person name="Ho-Il K."/>
            <person name="Hahn J.H."/>
            <person name="Sangsakoo G."/>
            <person name="Vanavichit A."/>
            <person name="de Mattos Luiz.A.T."/>
            <person name="Zimmer P.D."/>
            <person name="Malone G."/>
            <person name="Dellagostin O."/>
            <person name="de Oliveira A.C."/>
            <person name="Bevan M."/>
            <person name="Bancroft I."/>
            <person name="Minx P."/>
            <person name="Cordum H."/>
            <person name="Wilson R."/>
            <person name="Cheng Z."/>
            <person name="Jin W."/>
            <person name="Jiang J."/>
            <person name="Leong S.A."/>
            <person name="Iwama H."/>
            <person name="Gojobori T."/>
            <person name="Itoh T."/>
            <person name="Niimura Y."/>
            <person name="Fujii Y."/>
            <person name="Habara T."/>
            <person name="Sakai H."/>
            <person name="Sato Y."/>
            <person name="Wilson G."/>
            <person name="Kumar K."/>
            <person name="McCouch S."/>
            <person name="Juretic N."/>
            <person name="Hoen D."/>
            <person name="Wright S."/>
            <person name="Bruskiewich R."/>
            <person name="Bureau T."/>
            <person name="Miyao A."/>
            <person name="Hirochika H."/>
            <person name="Nishikawa T."/>
            <person name="Kadowaki K."/>
            <person name="Sugiura M."/>
            <person name="Burr B."/>
            <person name="Sasaki T."/>
        </authorList>
    </citation>
    <scope>NUCLEOTIDE SEQUENCE [LARGE SCALE GENOMIC DNA]</scope>
    <source>
        <strain evidence="3">cv. Nipponbare</strain>
    </source>
</reference>
<feature type="compositionally biased region" description="Low complexity" evidence="1">
    <location>
        <begin position="506"/>
        <end position="521"/>
    </location>
</feature>
<feature type="compositionally biased region" description="Basic and acidic residues" evidence="1">
    <location>
        <begin position="424"/>
        <end position="445"/>
    </location>
</feature>
<name>Q6ATH3_ORYSJ</name>
<evidence type="ECO:0000256" key="1">
    <source>
        <dbReference type="SAM" id="MobiDB-lite"/>
    </source>
</evidence>
<dbReference type="AlphaFoldDB" id="Q6ATH3"/>
<evidence type="ECO:0000313" key="3">
    <source>
        <dbReference type="Proteomes" id="UP000000763"/>
    </source>
</evidence>
<feature type="compositionally biased region" description="Basic residues" evidence="1">
    <location>
        <begin position="404"/>
        <end position="418"/>
    </location>
</feature>
<accession>Q6ATH3</accession>
<dbReference type="EMBL" id="AC136223">
    <property type="protein sequence ID" value="AAT93989.1"/>
    <property type="molecule type" value="Genomic_DNA"/>
</dbReference>